<organism evidence="1 2">
    <name type="scientific">Candidatus Shapirobacteria bacterium CG03_land_8_20_14_0_80_39_12</name>
    <dbReference type="NCBI Taxonomy" id="1974879"/>
    <lineage>
        <taxon>Bacteria</taxon>
        <taxon>Candidatus Shapironibacteriota</taxon>
    </lineage>
</organism>
<name>A0A2M7BCZ7_9BACT</name>
<sequence length="106" mass="12073">MVERTLSKTTETSGEIGINSRLIRISFQDSRPVEYCQYSPSQTEILLEQITTSFGTELGEAYLNPDNGTKLVRLSRPVVLQIEAQEKEVYLRGNTQDFLRFVGIKE</sequence>
<proteinExistence type="predicted"/>
<comment type="caution">
    <text evidence="1">The sequence shown here is derived from an EMBL/GenBank/DDBJ whole genome shotgun (WGS) entry which is preliminary data.</text>
</comment>
<dbReference type="Proteomes" id="UP000229631">
    <property type="component" value="Unassembled WGS sequence"/>
</dbReference>
<dbReference type="EMBL" id="PEVC01000036">
    <property type="protein sequence ID" value="PIV00981.1"/>
    <property type="molecule type" value="Genomic_DNA"/>
</dbReference>
<dbReference type="AlphaFoldDB" id="A0A2M7BCZ7"/>
<reference evidence="2" key="1">
    <citation type="submission" date="2017-09" db="EMBL/GenBank/DDBJ databases">
        <title>Depth-based differentiation of microbial function through sediment-hosted aquifers and enrichment of novel symbionts in the deep terrestrial subsurface.</title>
        <authorList>
            <person name="Probst A.J."/>
            <person name="Ladd B."/>
            <person name="Jarett J.K."/>
            <person name="Geller-Mcgrath D.E."/>
            <person name="Sieber C.M.K."/>
            <person name="Emerson J.B."/>
            <person name="Anantharaman K."/>
            <person name="Thomas B.C."/>
            <person name="Malmstrom R."/>
            <person name="Stieglmeier M."/>
            <person name="Klingl A."/>
            <person name="Woyke T."/>
            <person name="Ryan C.M."/>
            <person name="Banfield J.F."/>
        </authorList>
    </citation>
    <scope>NUCLEOTIDE SEQUENCE [LARGE SCALE GENOMIC DNA]</scope>
</reference>
<evidence type="ECO:0000313" key="1">
    <source>
        <dbReference type="EMBL" id="PIV00981.1"/>
    </source>
</evidence>
<evidence type="ECO:0000313" key="2">
    <source>
        <dbReference type="Proteomes" id="UP000229631"/>
    </source>
</evidence>
<gene>
    <name evidence="1" type="ORF">COS54_01810</name>
</gene>
<protein>
    <submittedName>
        <fullName evidence="1">Uncharacterized protein</fullName>
    </submittedName>
</protein>
<accession>A0A2M7BCZ7</accession>